<dbReference type="InterPro" id="IPR001130">
    <property type="entry name" value="TatD-like"/>
</dbReference>
<evidence type="ECO:0000256" key="1">
    <source>
        <dbReference type="ARBA" id="ARBA00022723"/>
    </source>
</evidence>
<feature type="binding site" evidence="3">
    <location>
        <position position="217"/>
    </location>
    <ligand>
        <name>a divalent metal cation</name>
        <dbReference type="ChEBI" id="CHEBI:60240"/>
        <label>1</label>
    </ligand>
</feature>
<dbReference type="InterPro" id="IPR032466">
    <property type="entry name" value="Metal_Hydrolase"/>
</dbReference>
<feature type="binding site" evidence="3">
    <location>
        <position position="9"/>
    </location>
    <ligand>
        <name>a divalent metal cation</name>
        <dbReference type="ChEBI" id="CHEBI:60240"/>
        <label>1</label>
    </ligand>
</feature>
<dbReference type="PROSITE" id="PS01137">
    <property type="entry name" value="TATD_1"/>
    <property type="match status" value="1"/>
</dbReference>
<evidence type="ECO:0000313" key="5">
    <source>
        <dbReference type="Proteomes" id="UP000034581"/>
    </source>
</evidence>
<dbReference type="STRING" id="1618350.UR67_C0009G0004"/>
<feature type="binding site" evidence="3">
    <location>
        <position position="11"/>
    </location>
    <ligand>
        <name>a divalent metal cation</name>
        <dbReference type="ChEBI" id="CHEBI:60240"/>
        <label>1</label>
    </ligand>
</feature>
<dbReference type="PANTHER" id="PTHR46124:SF2">
    <property type="entry name" value="D-AMINOACYL-TRNA DEACYLASE"/>
    <property type="match status" value="1"/>
</dbReference>
<dbReference type="FunFam" id="3.20.20.140:FF:000005">
    <property type="entry name" value="TatD family hydrolase"/>
    <property type="match status" value="1"/>
</dbReference>
<proteinExistence type="predicted"/>
<feature type="binding site" evidence="3">
    <location>
        <position position="99"/>
    </location>
    <ligand>
        <name>a divalent metal cation</name>
        <dbReference type="ChEBI" id="CHEBI:60240"/>
        <label>1</label>
    </ligand>
</feature>
<gene>
    <name evidence="4" type="ORF">UR67_C0009G0004</name>
</gene>
<keyword evidence="1 3" id="KW-0479">Metal-binding</keyword>
<dbReference type="GO" id="GO:0005829">
    <property type="term" value="C:cytosol"/>
    <property type="evidence" value="ECO:0007669"/>
    <property type="project" value="TreeGrafter"/>
</dbReference>
<dbReference type="PANTHER" id="PTHR46124">
    <property type="entry name" value="D-AMINOACYL-TRNA DEACYLASE"/>
    <property type="match status" value="1"/>
</dbReference>
<dbReference type="Gene3D" id="3.20.20.140">
    <property type="entry name" value="Metal-dependent hydrolases"/>
    <property type="match status" value="1"/>
</dbReference>
<accession>A0A0G0EP49</accession>
<organism evidence="4 5">
    <name type="scientific">candidate division CPR3 bacterium GW2011_GWF2_35_18</name>
    <dbReference type="NCBI Taxonomy" id="1618350"/>
    <lineage>
        <taxon>Bacteria</taxon>
        <taxon>Bacteria division CPR3</taxon>
    </lineage>
</organism>
<dbReference type="CDD" id="cd01310">
    <property type="entry name" value="TatD_DNAse"/>
    <property type="match status" value="1"/>
</dbReference>
<feature type="binding site" evidence="3">
    <location>
        <position position="142"/>
    </location>
    <ligand>
        <name>a divalent metal cation</name>
        <dbReference type="ChEBI" id="CHEBI:60240"/>
        <label>2</label>
    </ligand>
</feature>
<protein>
    <submittedName>
        <fullName evidence="4">Hydrolase, TatD family</fullName>
    </submittedName>
</protein>
<name>A0A0G0EP49_UNCC3</name>
<comment type="caution">
    <text evidence="4">The sequence shown here is derived from an EMBL/GenBank/DDBJ whole genome shotgun (WGS) entry which is preliminary data.</text>
</comment>
<dbReference type="GO" id="GO:0046872">
    <property type="term" value="F:metal ion binding"/>
    <property type="evidence" value="ECO:0007669"/>
    <property type="project" value="UniProtKB-KW"/>
</dbReference>
<dbReference type="AlphaFoldDB" id="A0A0G0EP49"/>
<evidence type="ECO:0000313" key="4">
    <source>
        <dbReference type="EMBL" id="KKP69077.1"/>
    </source>
</evidence>
<dbReference type="Pfam" id="PF01026">
    <property type="entry name" value="TatD_DNase"/>
    <property type="match status" value="1"/>
</dbReference>
<dbReference type="InterPro" id="IPR018228">
    <property type="entry name" value="DNase_TatD-rel_CS"/>
</dbReference>
<keyword evidence="2 4" id="KW-0378">Hydrolase</keyword>
<sequence>MNPLIIDTHAHLDFKAFNADQNGVIQNAFQNGINKIINIGVNFETSQKSIDLSTVYPQIYATVAIHPEEIITIEGQTEKEVMEKLTVLSSNKKVVAIGECGLDYFYLRKDETNRRLNIERQQKLFALHIKLAKNLNLPLVIHSRDAFTDVVNLLTEHKFPFSKVVFHSWSYNFKKAQQVIEKGGFISLNAIATYPNAKEVQETAAKIDEKSFFLETDCPFLPPQSKRGQRNEPSNVIETASKIAELRRTTLEQIATNTTYNATNFFQL</sequence>
<dbReference type="GO" id="GO:0004536">
    <property type="term" value="F:DNA nuclease activity"/>
    <property type="evidence" value="ECO:0007669"/>
    <property type="project" value="InterPro"/>
</dbReference>
<dbReference type="GO" id="GO:0016788">
    <property type="term" value="F:hydrolase activity, acting on ester bonds"/>
    <property type="evidence" value="ECO:0007669"/>
    <property type="project" value="InterPro"/>
</dbReference>
<evidence type="ECO:0000256" key="3">
    <source>
        <dbReference type="PIRSR" id="PIRSR005902-1"/>
    </source>
</evidence>
<dbReference type="PIRSF" id="PIRSF005902">
    <property type="entry name" value="DNase_TatD"/>
    <property type="match status" value="1"/>
</dbReference>
<dbReference type="Proteomes" id="UP000034581">
    <property type="component" value="Unassembled WGS sequence"/>
</dbReference>
<evidence type="ECO:0000256" key="2">
    <source>
        <dbReference type="ARBA" id="ARBA00022801"/>
    </source>
</evidence>
<dbReference type="InterPro" id="IPR015991">
    <property type="entry name" value="TatD/YcfH-like"/>
</dbReference>
<feature type="binding site" evidence="3">
    <location>
        <position position="167"/>
    </location>
    <ligand>
        <name>a divalent metal cation</name>
        <dbReference type="ChEBI" id="CHEBI:60240"/>
        <label>2</label>
    </ligand>
</feature>
<reference evidence="4 5" key="1">
    <citation type="journal article" date="2015" name="Nature">
        <title>rRNA introns, odd ribosomes, and small enigmatic genomes across a large radiation of phyla.</title>
        <authorList>
            <person name="Brown C.T."/>
            <person name="Hug L.A."/>
            <person name="Thomas B.C."/>
            <person name="Sharon I."/>
            <person name="Castelle C.J."/>
            <person name="Singh A."/>
            <person name="Wilkins M.J."/>
            <person name="Williams K.H."/>
            <person name="Banfield J.F."/>
        </authorList>
    </citation>
    <scope>NUCLEOTIDE SEQUENCE [LARGE SCALE GENOMIC DNA]</scope>
</reference>
<dbReference type="SUPFAM" id="SSF51556">
    <property type="entry name" value="Metallo-dependent hydrolases"/>
    <property type="match status" value="1"/>
</dbReference>
<dbReference type="NCBIfam" id="TIGR00010">
    <property type="entry name" value="YchF/TatD family DNA exonuclease"/>
    <property type="match status" value="1"/>
</dbReference>
<dbReference type="EMBL" id="LBQB01000009">
    <property type="protein sequence ID" value="KKP69077.1"/>
    <property type="molecule type" value="Genomic_DNA"/>
</dbReference>
<dbReference type="PATRIC" id="fig|1618350.3.peg.1036"/>